<dbReference type="Pfam" id="PF05746">
    <property type="entry name" value="DALR_1"/>
    <property type="match status" value="1"/>
</dbReference>
<dbReference type="InterPro" id="IPR008909">
    <property type="entry name" value="DALR_anticod-bd"/>
</dbReference>
<evidence type="ECO:0000259" key="2">
    <source>
        <dbReference type="SMART" id="SM00836"/>
    </source>
</evidence>
<dbReference type="PANTHER" id="PTHR16043:SF1">
    <property type="entry name" value="DALR ANTICODON-BINDING DOMAIN-CONTAINING PROTEIN 3"/>
    <property type="match status" value="1"/>
</dbReference>
<dbReference type="InterPro" id="IPR037380">
    <property type="entry name" value="DALRD3"/>
</dbReference>
<dbReference type="InterPro" id="IPR009080">
    <property type="entry name" value="tRNAsynth_Ia_anticodon-bd"/>
</dbReference>
<evidence type="ECO:0000313" key="3">
    <source>
        <dbReference type="EMBL" id="TGZ50115.1"/>
    </source>
</evidence>
<feature type="domain" description="DALR anticodon binding" evidence="2">
    <location>
        <begin position="304"/>
        <end position="439"/>
    </location>
</feature>
<dbReference type="Proteomes" id="UP000310200">
    <property type="component" value="Unassembled WGS sequence"/>
</dbReference>
<dbReference type="GO" id="GO:0005524">
    <property type="term" value="F:ATP binding"/>
    <property type="evidence" value="ECO:0007669"/>
    <property type="project" value="InterPro"/>
</dbReference>
<evidence type="ECO:0000256" key="1">
    <source>
        <dbReference type="SAM" id="Phobius"/>
    </source>
</evidence>
<dbReference type="PANTHER" id="PTHR16043">
    <property type="entry name" value="DALRD3 PROTEIN"/>
    <property type="match status" value="1"/>
</dbReference>
<sequence length="484" mass="55649">METWTGFSTRSIIDDIVSHFTGDTHRNSSVIKVNCENLSANGELYFLCNFKAWRGLLVCSKSCTSILQHLAHTRGATKGNTDADVAEEVFEQLISKSSSWPIRIQRCMLQRERICLFLNRGDIIANSITMAIECGMTFGKAKSTGKAFTFKYQPDGQSDLTTQRLRLMRNIATKALSLHGHTLSTGEICAGRYVFTSKSEGSVDEGYEKYVCGVVKNSQTNLKETCLTWEQYIKCKMNQLAELSEHKFIEGEMNNAKDFFLRNLASAIVIFELMAVKPSRSVIIGNNNFQDDRSITNTRGASFALYNTARIATILTKHDEKVLRGDYPSLPDIKNVDFSQLQEEEEWELIYNFIFGYPQMINNCLKCEPSFHIYPQVVCLFLSRLCQKFSVYYRRVRILTEGGDHLIPKMVARLYMLRALQVVFENALDILGIKPVSRIYRFYRAMFRDYFNLQFVLFFSMLTIGDIKIFQLFLIELQTFLRNY</sequence>
<dbReference type="STRING" id="300112.A0A4S2KKE2"/>
<dbReference type="SUPFAM" id="SSF47323">
    <property type="entry name" value="Anticodon-binding domain of a subclass of class I aminoacyl-tRNA synthetases"/>
    <property type="match status" value="1"/>
</dbReference>
<accession>A0A4S2KKE2</accession>
<dbReference type="GO" id="GO:0004814">
    <property type="term" value="F:arginine-tRNA ligase activity"/>
    <property type="evidence" value="ECO:0007669"/>
    <property type="project" value="InterPro"/>
</dbReference>
<reference evidence="3 4" key="1">
    <citation type="journal article" date="2019" name="Philos. Trans. R. Soc. Lond., B, Biol. Sci.">
        <title>Ant behaviour and brain gene expression of defending hosts depend on the ecological success of the intruding social parasite.</title>
        <authorList>
            <person name="Kaur R."/>
            <person name="Stoldt M."/>
            <person name="Jongepier E."/>
            <person name="Feldmeyer B."/>
            <person name="Menzel F."/>
            <person name="Bornberg-Bauer E."/>
            <person name="Foitzik S."/>
        </authorList>
    </citation>
    <scope>NUCLEOTIDE SEQUENCE [LARGE SCALE GENOMIC DNA]</scope>
    <source>
        <tissue evidence="3">Whole body</tissue>
    </source>
</reference>
<keyword evidence="1" id="KW-0472">Membrane</keyword>
<dbReference type="Gene3D" id="1.10.730.10">
    <property type="entry name" value="Isoleucyl-tRNA Synthetase, Domain 1"/>
    <property type="match status" value="1"/>
</dbReference>
<organism evidence="3 4">
    <name type="scientific">Temnothorax longispinosus</name>
    <dbReference type="NCBI Taxonomy" id="300112"/>
    <lineage>
        <taxon>Eukaryota</taxon>
        <taxon>Metazoa</taxon>
        <taxon>Ecdysozoa</taxon>
        <taxon>Arthropoda</taxon>
        <taxon>Hexapoda</taxon>
        <taxon>Insecta</taxon>
        <taxon>Pterygota</taxon>
        <taxon>Neoptera</taxon>
        <taxon>Endopterygota</taxon>
        <taxon>Hymenoptera</taxon>
        <taxon>Apocrita</taxon>
        <taxon>Aculeata</taxon>
        <taxon>Formicoidea</taxon>
        <taxon>Formicidae</taxon>
        <taxon>Myrmicinae</taxon>
        <taxon>Temnothorax</taxon>
    </lineage>
</organism>
<evidence type="ECO:0000313" key="4">
    <source>
        <dbReference type="Proteomes" id="UP000310200"/>
    </source>
</evidence>
<comment type="caution">
    <text evidence="3">The sequence shown here is derived from an EMBL/GenBank/DDBJ whole genome shotgun (WGS) entry which is preliminary data.</text>
</comment>
<dbReference type="SMART" id="SM00836">
    <property type="entry name" value="DALR_1"/>
    <property type="match status" value="1"/>
</dbReference>
<feature type="transmembrane region" description="Helical" evidence="1">
    <location>
        <begin position="453"/>
        <end position="475"/>
    </location>
</feature>
<keyword evidence="1" id="KW-1133">Transmembrane helix</keyword>
<dbReference type="GO" id="GO:0006420">
    <property type="term" value="P:arginyl-tRNA aminoacylation"/>
    <property type="evidence" value="ECO:0007669"/>
    <property type="project" value="InterPro"/>
</dbReference>
<dbReference type="AlphaFoldDB" id="A0A4S2KKE2"/>
<dbReference type="EMBL" id="QBLH01002024">
    <property type="protein sequence ID" value="TGZ50115.1"/>
    <property type="molecule type" value="Genomic_DNA"/>
</dbReference>
<gene>
    <name evidence="3" type="ORF">DBV15_00790</name>
</gene>
<keyword evidence="1" id="KW-0812">Transmembrane</keyword>
<name>A0A4S2KKE2_9HYME</name>
<proteinExistence type="predicted"/>
<dbReference type="GO" id="GO:0106217">
    <property type="term" value="P:tRNA C3-cytosine methylation"/>
    <property type="evidence" value="ECO:0007669"/>
    <property type="project" value="TreeGrafter"/>
</dbReference>
<keyword evidence="4" id="KW-1185">Reference proteome</keyword>
<dbReference type="GO" id="GO:0000049">
    <property type="term" value="F:tRNA binding"/>
    <property type="evidence" value="ECO:0007669"/>
    <property type="project" value="TreeGrafter"/>
</dbReference>
<protein>
    <submittedName>
        <fullName evidence="3">DALR anticodon-binding domain-containing protein 3</fullName>
    </submittedName>
</protein>